<organism evidence="1 2">
    <name type="scientific">Paraburkholderia strydomiana</name>
    <dbReference type="NCBI Taxonomy" id="1245417"/>
    <lineage>
        <taxon>Bacteria</taxon>
        <taxon>Pseudomonadati</taxon>
        <taxon>Pseudomonadota</taxon>
        <taxon>Betaproteobacteria</taxon>
        <taxon>Burkholderiales</taxon>
        <taxon>Burkholderiaceae</taxon>
        <taxon>Paraburkholderia</taxon>
    </lineage>
</organism>
<gene>
    <name evidence="1" type="ORF">PQR00_00410</name>
</gene>
<accession>A0ABW9BTM2</accession>
<reference evidence="1 2" key="1">
    <citation type="journal article" date="2024" name="Chem. Sci.">
        <title>Discovery of megapolipeptins by genome mining of a Burkholderiales bacteria collection.</title>
        <authorList>
            <person name="Paulo B.S."/>
            <person name="Recchia M.J.J."/>
            <person name="Lee S."/>
            <person name="Fergusson C.H."/>
            <person name="Romanowski S.B."/>
            <person name="Hernandez A."/>
            <person name="Krull N."/>
            <person name="Liu D.Y."/>
            <person name="Cavanagh H."/>
            <person name="Bos A."/>
            <person name="Gray C.A."/>
            <person name="Murphy B.T."/>
            <person name="Linington R.G."/>
            <person name="Eustaquio A.S."/>
        </authorList>
    </citation>
    <scope>NUCLEOTIDE SEQUENCE [LARGE SCALE GENOMIC DNA]</scope>
    <source>
        <strain evidence="1 2">RL17-379-BIB-C</strain>
    </source>
</reference>
<evidence type="ECO:0000313" key="1">
    <source>
        <dbReference type="EMBL" id="MFM0442031.1"/>
    </source>
</evidence>
<dbReference type="Proteomes" id="UP001629288">
    <property type="component" value="Unassembled WGS sequence"/>
</dbReference>
<evidence type="ECO:0000313" key="2">
    <source>
        <dbReference type="Proteomes" id="UP001629288"/>
    </source>
</evidence>
<sequence>MTTINVQFADDAHSEIVSYFDSEQDSTAWPNQGTVDSSDPRWKAYYEALSSMMQSGLPAPTAS</sequence>
<protein>
    <submittedName>
        <fullName evidence="1">Uncharacterized protein</fullName>
    </submittedName>
</protein>
<comment type="caution">
    <text evidence="1">The sequence shown here is derived from an EMBL/GenBank/DDBJ whole genome shotgun (WGS) entry which is preliminary data.</text>
</comment>
<dbReference type="EMBL" id="JAQQDH010000001">
    <property type="protein sequence ID" value="MFM0442031.1"/>
    <property type="molecule type" value="Genomic_DNA"/>
</dbReference>
<dbReference type="RefSeq" id="WP_408127834.1">
    <property type="nucleotide sequence ID" value="NZ_JAQQDH010000001.1"/>
</dbReference>
<name>A0ABW9BTM2_9BURK</name>
<keyword evidence="2" id="KW-1185">Reference proteome</keyword>
<proteinExistence type="predicted"/>